<organism evidence="1 2">
    <name type="scientific">Pleurodeles waltl</name>
    <name type="common">Iberian ribbed newt</name>
    <dbReference type="NCBI Taxonomy" id="8319"/>
    <lineage>
        <taxon>Eukaryota</taxon>
        <taxon>Metazoa</taxon>
        <taxon>Chordata</taxon>
        <taxon>Craniata</taxon>
        <taxon>Vertebrata</taxon>
        <taxon>Euteleostomi</taxon>
        <taxon>Amphibia</taxon>
        <taxon>Batrachia</taxon>
        <taxon>Caudata</taxon>
        <taxon>Salamandroidea</taxon>
        <taxon>Salamandridae</taxon>
        <taxon>Pleurodelinae</taxon>
        <taxon>Pleurodeles</taxon>
    </lineage>
</organism>
<comment type="caution">
    <text evidence="1">The sequence shown here is derived from an EMBL/GenBank/DDBJ whole genome shotgun (WGS) entry which is preliminary data.</text>
</comment>
<accession>A0AAV7UGU5</accession>
<protein>
    <submittedName>
        <fullName evidence="1">Uncharacterized protein</fullName>
    </submittedName>
</protein>
<evidence type="ECO:0000313" key="1">
    <source>
        <dbReference type="EMBL" id="KAJ1186908.1"/>
    </source>
</evidence>
<name>A0AAV7UGU5_PLEWA</name>
<reference evidence="1" key="1">
    <citation type="journal article" date="2022" name="bioRxiv">
        <title>Sequencing and chromosome-scale assembly of the giantPleurodeles waltlgenome.</title>
        <authorList>
            <person name="Brown T."/>
            <person name="Elewa A."/>
            <person name="Iarovenko S."/>
            <person name="Subramanian E."/>
            <person name="Araus A.J."/>
            <person name="Petzold A."/>
            <person name="Susuki M."/>
            <person name="Suzuki K.-i.T."/>
            <person name="Hayashi T."/>
            <person name="Toyoda A."/>
            <person name="Oliveira C."/>
            <person name="Osipova E."/>
            <person name="Leigh N.D."/>
            <person name="Simon A."/>
            <person name="Yun M.H."/>
        </authorList>
    </citation>
    <scope>NUCLEOTIDE SEQUENCE</scope>
    <source>
        <strain evidence="1">20211129_DDA</strain>
        <tissue evidence="1">Liver</tissue>
    </source>
</reference>
<keyword evidence="2" id="KW-1185">Reference proteome</keyword>
<gene>
    <name evidence="1" type="ORF">NDU88_003688</name>
</gene>
<proteinExistence type="predicted"/>
<dbReference type="Proteomes" id="UP001066276">
    <property type="component" value="Chromosome 3_1"/>
</dbReference>
<sequence>MLAPERGRYAGLDAFCSSTWTLERGIGHRHRVPPAGPGVFSVGAVSNDTSFVAAVSTALPSWTAFRGAVLTGAAAACRHLLNPSR</sequence>
<dbReference type="AlphaFoldDB" id="A0AAV7UGU5"/>
<dbReference type="EMBL" id="JANPWB010000005">
    <property type="protein sequence ID" value="KAJ1186908.1"/>
    <property type="molecule type" value="Genomic_DNA"/>
</dbReference>
<evidence type="ECO:0000313" key="2">
    <source>
        <dbReference type="Proteomes" id="UP001066276"/>
    </source>
</evidence>